<keyword evidence="4" id="KW-0391">Immunity</keyword>
<dbReference type="GO" id="GO:0005886">
    <property type="term" value="C:plasma membrane"/>
    <property type="evidence" value="ECO:0007669"/>
    <property type="project" value="UniProtKB-SubCell"/>
</dbReference>
<dbReference type="Proteomes" id="UP000314983">
    <property type="component" value="Chromosome 5"/>
</dbReference>
<dbReference type="PROSITE" id="PS50835">
    <property type="entry name" value="IG_LIKE"/>
    <property type="match status" value="1"/>
</dbReference>
<gene>
    <name evidence="11" type="primary">LOC118241377</name>
</gene>
<feature type="transmembrane region" description="Helical" evidence="8">
    <location>
        <begin position="165"/>
        <end position="188"/>
    </location>
</feature>
<evidence type="ECO:0000256" key="6">
    <source>
        <dbReference type="ARBA" id="ARBA00023157"/>
    </source>
</evidence>
<dbReference type="Ensembl" id="ENSEEET00000059310.1">
    <property type="protein sequence ID" value="ENSEEEP00000061688.1"/>
    <property type="gene ID" value="ENSEEEG00000028412.1"/>
</dbReference>
<keyword evidence="3 9" id="KW-0732">Signal</keyword>
<reference evidence="11" key="3">
    <citation type="submission" date="2025-09" db="UniProtKB">
        <authorList>
            <consortium name="Ensembl"/>
        </authorList>
    </citation>
    <scope>IDENTIFICATION</scope>
</reference>
<evidence type="ECO:0000256" key="2">
    <source>
        <dbReference type="ARBA" id="ARBA00022475"/>
    </source>
</evidence>
<comment type="subcellular location">
    <subcellularLocation>
        <location evidence="1">Cell membrane</location>
    </subcellularLocation>
</comment>
<dbReference type="SUPFAM" id="SSF48726">
    <property type="entry name" value="Immunoglobulin"/>
    <property type="match status" value="1"/>
</dbReference>
<keyword evidence="8" id="KW-1133">Transmembrane helix</keyword>
<dbReference type="InterPro" id="IPR013106">
    <property type="entry name" value="Ig_V-set"/>
</dbReference>
<evidence type="ECO:0000313" key="12">
    <source>
        <dbReference type="Proteomes" id="UP000314983"/>
    </source>
</evidence>
<sequence length="244" mass="27825">MACISVLILFFHGTDLIAVTLGSPDTLIMVAEPGNDVTIWNQYNQIEPGYIYWFKQTDHSVPHHVACQLYLKYYPSGPCSLVNQSKHIVMTVNSQNTSLTITGVNYTDSGLYYCGIPRSTHISFSNATYLQVIERNETHFKRKFEEEKSETPSKTSSVAHCFSKVYFMLTVVFGGVIVILISVLLVMLKRRKQHQDETDDKVQQKKEEQDSKYAALQFSEKKIKKSGRHTEVVDTEVVYSSVRH</sequence>
<evidence type="ECO:0000256" key="1">
    <source>
        <dbReference type="ARBA" id="ARBA00004236"/>
    </source>
</evidence>
<accession>A0AAY5EY48</accession>
<dbReference type="InterPro" id="IPR013783">
    <property type="entry name" value="Ig-like_fold"/>
</dbReference>
<dbReference type="GO" id="GO:0009617">
    <property type="term" value="P:response to bacterium"/>
    <property type="evidence" value="ECO:0007669"/>
    <property type="project" value="TreeGrafter"/>
</dbReference>
<evidence type="ECO:0000256" key="8">
    <source>
        <dbReference type="SAM" id="Phobius"/>
    </source>
</evidence>
<dbReference type="GO" id="GO:0002376">
    <property type="term" value="P:immune system process"/>
    <property type="evidence" value="ECO:0007669"/>
    <property type="project" value="UniProtKB-KW"/>
</dbReference>
<feature type="chain" id="PRO_5044198891" description="Ig-like domain-containing protein" evidence="9">
    <location>
        <begin position="23"/>
        <end position="244"/>
    </location>
</feature>
<evidence type="ECO:0000313" key="11">
    <source>
        <dbReference type="Ensembl" id="ENSEEEP00000061688.1"/>
    </source>
</evidence>
<reference evidence="11" key="2">
    <citation type="submission" date="2025-08" db="UniProtKB">
        <authorList>
            <consortium name="Ensembl"/>
        </authorList>
    </citation>
    <scope>IDENTIFICATION</scope>
</reference>
<evidence type="ECO:0000256" key="9">
    <source>
        <dbReference type="SAM" id="SignalP"/>
    </source>
</evidence>
<keyword evidence="2" id="KW-1003">Cell membrane</keyword>
<keyword evidence="8" id="KW-0812">Transmembrane</keyword>
<dbReference type="GeneID" id="118241377"/>
<dbReference type="Gene3D" id="2.60.40.10">
    <property type="entry name" value="Immunoglobulins"/>
    <property type="match status" value="1"/>
</dbReference>
<feature type="domain" description="Ig-like" evidence="10">
    <location>
        <begin position="24"/>
        <end position="125"/>
    </location>
</feature>
<keyword evidence="7" id="KW-0325">Glycoprotein</keyword>
<organism evidence="11 12">
    <name type="scientific">Electrophorus electricus</name>
    <name type="common">Electric eel</name>
    <name type="synonym">Gymnotus electricus</name>
    <dbReference type="NCBI Taxonomy" id="8005"/>
    <lineage>
        <taxon>Eukaryota</taxon>
        <taxon>Metazoa</taxon>
        <taxon>Chordata</taxon>
        <taxon>Craniata</taxon>
        <taxon>Vertebrata</taxon>
        <taxon>Euteleostomi</taxon>
        <taxon>Actinopterygii</taxon>
        <taxon>Neopterygii</taxon>
        <taxon>Teleostei</taxon>
        <taxon>Ostariophysi</taxon>
        <taxon>Gymnotiformes</taxon>
        <taxon>Gymnotoidei</taxon>
        <taxon>Gymnotidae</taxon>
        <taxon>Electrophorus</taxon>
    </lineage>
</organism>
<dbReference type="PANTHER" id="PTHR19433:SF111">
    <property type="entry name" value="T CELL RECEPTOR ALPHA VARIABLE 4"/>
    <property type="match status" value="1"/>
</dbReference>
<dbReference type="RefSeq" id="XP_035382151.1">
    <property type="nucleotide sequence ID" value="XM_035526258.1"/>
</dbReference>
<dbReference type="AlphaFoldDB" id="A0AAY5EY48"/>
<evidence type="ECO:0000259" key="10">
    <source>
        <dbReference type="PROSITE" id="PS50835"/>
    </source>
</evidence>
<dbReference type="PANTHER" id="PTHR19433">
    <property type="entry name" value="T-CELL RECEPTOR ALPHA CHAIN V REGION-RELATED"/>
    <property type="match status" value="1"/>
</dbReference>
<dbReference type="Pfam" id="PF07686">
    <property type="entry name" value="V-set"/>
    <property type="match status" value="1"/>
</dbReference>
<dbReference type="GeneTree" id="ENSGT00970000194015"/>
<evidence type="ECO:0000256" key="3">
    <source>
        <dbReference type="ARBA" id="ARBA00022729"/>
    </source>
</evidence>
<evidence type="ECO:0000256" key="4">
    <source>
        <dbReference type="ARBA" id="ARBA00022859"/>
    </source>
</evidence>
<evidence type="ECO:0000256" key="7">
    <source>
        <dbReference type="ARBA" id="ARBA00023180"/>
    </source>
</evidence>
<dbReference type="InterPro" id="IPR007110">
    <property type="entry name" value="Ig-like_dom"/>
</dbReference>
<keyword evidence="5 8" id="KW-0472">Membrane</keyword>
<keyword evidence="6" id="KW-1015">Disulfide bond</keyword>
<feature type="signal peptide" evidence="9">
    <location>
        <begin position="1"/>
        <end position="22"/>
    </location>
</feature>
<proteinExistence type="predicted"/>
<dbReference type="InterPro" id="IPR052051">
    <property type="entry name" value="TCR_complex_component"/>
</dbReference>
<name>A0AAY5EY48_ELEEL</name>
<dbReference type="InterPro" id="IPR036179">
    <property type="entry name" value="Ig-like_dom_sf"/>
</dbReference>
<protein>
    <recommendedName>
        <fullName evidence="10">Ig-like domain-containing protein</fullName>
    </recommendedName>
</protein>
<evidence type="ECO:0000256" key="5">
    <source>
        <dbReference type="ARBA" id="ARBA00023136"/>
    </source>
</evidence>
<reference evidence="11 12" key="1">
    <citation type="submission" date="2020-05" db="EMBL/GenBank/DDBJ databases">
        <title>Electrophorus electricus (electric eel) genome, fEleEle1, primary haplotype.</title>
        <authorList>
            <person name="Myers G."/>
            <person name="Meyer A."/>
            <person name="Fedrigo O."/>
            <person name="Formenti G."/>
            <person name="Rhie A."/>
            <person name="Tracey A."/>
            <person name="Sims Y."/>
            <person name="Jarvis E.D."/>
        </authorList>
    </citation>
    <scope>NUCLEOTIDE SEQUENCE [LARGE SCALE GENOMIC DNA]</scope>
</reference>
<keyword evidence="12" id="KW-1185">Reference proteome</keyword>